<dbReference type="Gene3D" id="3.40.50.300">
    <property type="entry name" value="P-loop containing nucleotide triphosphate hydrolases"/>
    <property type="match status" value="1"/>
</dbReference>
<dbReference type="OrthoDB" id="1597724at2759"/>
<evidence type="ECO:0000313" key="5">
    <source>
        <dbReference type="Proteomes" id="UP000825935"/>
    </source>
</evidence>
<dbReference type="Pfam" id="PF25683">
    <property type="entry name" value="URGCP_GTPase"/>
    <property type="match status" value="1"/>
</dbReference>
<dbReference type="Proteomes" id="UP000825935">
    <property type="component" value="Chromosome 3"/>
</dbReference>
<name>A0A8T2V2I8_CERRI</name>
<gene>
    <name evidence="4" type="ORF">KP509_03G099800</name>
</gene>
<reference evidence="4" key="1">
    <citation type="submission" date="2021-08" db="EMBL/GenBank/DDBJ databases">
        <title>WGS assembly of Ceratopteris richardii.</title>
        <authorList>
            <person name="Marchant D.B."/>
            <person name="Chen G."/>
            <person name="Jenkins J."/>
            <person name="Shu S."/>
            <person name="Leebens-Mack J."/>
            <person name="Grimwood J."/>
            <person name="Schmutz J."/>
            <person name="Soltis P."/>
            <person name="Soltis D."/>
            <person name="Chen Z.-H."/>
        </authorList>
    </citation>
    <scope>NUCLEOTIDE SEQUENCE</scope>
    <source>
        <strain evidence="4">Whitten #5841</strain>
        <tissue evidence="4">Leaf</tissue>
    </source>
</reference>
<evidence type="ECO:0000256" key="1">
    <source>
        <dbReference type="ARBA" id="ARBA00022528"/>
    </source>
</evidence>
<keyword evidence="1" id="KW-0934">Plastid</keyword>
<comment type="caution">
    <text evidence="4">The sequence shown here is derived from an EMBL/GenBank/DDBJ whole genome shotgun (WGS) entry which is preliminary data.</text>
</comment>
<keyword evidence="5" id="KW-1185">Reference proteome</keyword>
<proteinExistence type="predicted"/>
<sequence>MELCRLLLSQRASTLLIYPQLVSSTTAAANAGVPSLLGHCIEAFRFTKVVIHDEKKLSIHEDLTLPRVVFVSEKEAISSHSARVASRVMQCVFVSQPNLYDEMYHLSEILPTMEVGVGFVKSEATPCLCFQVTGPYTHPKVMQFIQTIADIVILEQKQGQSCDWLTQEAFWEKGGLQRFAHVEVLQWRETDGKGGLDKKRKLIWGQETDIVKEMGNMLASSRRKLMMSSSKRETRRSLLDACTQHFSDTQKHQHINSKPILDVLMNRKAYSLSDVRQKLVLQKSLEIEGKTFLASLRLKDDPIKKRQQERIGKKEKINRRMLAKEVADLPIVRLFHQILSQVNAASRTLGILTLETSISEGMQQVYAELASAVDRNHAEYVRDSIMGENAQSSSRDAFLQVKQQYVDKSIGIENLWRELCHIYEADPCNQHRLAYLAAQHLLDGFALEVFDGDAGIYCKFWVETVLTELQTELSRRNATKPKIFVLSVMGLQSSGKSTMLNLMFGTRLPTSAGRCTRGIFMQLIPSERAEYDYVMLLDTEGLRSNEFHGLKDSVVRDNRLATFGLLPADACILMVSNEDDGALKDVLPMVLLAFKSSNIAEKCGGRIKTKMFFVYRSVDTNDRSKLKRNKQKLHESLMEAAKEVSKSAGESSATARDIEELIFSDLRVEEDEYWGSDVRFMGNLKRSYVPPHDTPEWSYGKDVLKLREYIHARVMKMPGWRATSPKALGEHLSLVWDCICSADFELNFSCRLEYNHYRELQKELQEPKTAVARKYGEVFDKLVEKIRSSRDTVLVEDMEAEVSQVVEEQTQKVMKMAEKARWAQWKAYTEEEWKRSCRNTKEWYKKRVEDLENGVLKYERVIAEYENQCKLEITSKIDSGEWKFVGSTPEDDRELEERFEDYFQKILARAQVAYPPIADSIHQRVMERYDAHGLLTKKFDLYIDSEYNPTVMRNASAGDQSDSNPPVMSNASVGDQSDSNPNPLGRWTQVVSRTTDTIFSYFFRYSEHKSKPSRKEEQTLSKLLAIIDDRLRYCKQFSEVVVDGVIRETSEEVRKAFSREKQTMAHKAVIKDLVSKMTDIQHQWDKDHNVAEKLRLSAKPRLLTFFKGKARGLGATILLIEDLKSLLGDGLKEAYIRQVVKSVTNELTGKTWAQNSIHMRNILDFHLLHLMEEKCDNNDLQVIWCAEDESRHKRHVTDALIQQLVDTKLTTKDWDRFIAKVQYCIRNARKESTADTGGDPLSSFVSALCLLLQTNVDSQLAAEVRERTSNPAHYNSSSNAHISLEVEFYDKKLDGLCQSLKMTSMPAMASSELVEKVQHQLKDQANDLCRPNCTHSCPRCGSSCYNYLNHEGVLHDCIHQPSGLKGSKDRDTRELWEMTCLESLEKKSVMIFSDGDGKESRRVPYSDFAKEFPAWKEPSSTQPTSIYVRESIFFNYQKQLAEYYRRHNVKPCPPHKMPANYNHDLRQLREQLTVKLAKSGDFTSIDDLTHALLGHLPISTSYRSR</sequence>
<protein>
    <recommendedName>
        <fullName evidence="3">VLIG-type G domain-containing protein</fullName>
    </recommendedName>
</protein>
<dbReference type="OMA" id="HINARAM"/>
<dbReference type="InterPro" id="IPR027417">
    <property type="entry name" value="P-loop_NTPase"/>
</dbReference>
<evidence type="ECO:0000313" key="4">
    <source>
        <dbReference type="EMBL" id="KAH7442701.1"/>
    </source>
</evidence>
<organism evidence="4 5">
    <name type="scientific">Ceratopteris richardii</name>
    <name type="common">Triangle waterfern</name>
    <dbReference type="NCBI Taxonomy" id="49495"/>
    <lineage>
        <taxon>Eukaryota</taxon>
        <taxon>Viridiplantae</taxon>
        <taxon>Streptophyta</taxon>
        <taxon>Embryophyta</taxon>
        <taxon>Tracheophyta</taxon>
        <taxon>Polypodiopsida</taxon>
        <taxon>Polypodiidae</taxon>
        <taxon>Polypodiales</taxon>
        <taxon>Pteridineae</taxon>
        <taxon>Pteridaceae</taxon>
        <taxon>Parkerioideae</taxon>
        <taxon>Ceratopteris</taxon>
    </lineage>
</organism>
<accession>A0A8T2V2I8</accession>
<dbReference type="SUPFAM" id="SSF52540">
    <property type="entry name" value="P-loop containing nucleoside triphosphate hydrolases"/>
    <property type="match status" value="1"/>
</dbReference>
<dbReference type="GO" id="GO:0005525">
    <property type="term" value="F:GTP binding"/>
    <property type="evidence" value="ECO:0007669"/>
    <property type="project" value="InterPro"/>
</dbReference>
<dbReference type="InterPro" id="IPR030383">
    <property type="entry name" value="G_VLIG_dom"/>
</dbReference>
<dbReference type="GO" id="GO:0003924">
    <property type="term" value="F:GTPase activity"/>
    <property type="evidence" value="ECO:0007669"/>
    <property type="project" value="InterPro"/>
</dbReference>
<dbReference type="PROSITE" id="PS51717">
    <property type="entry name" value="G_VLIG"/>
    <property type="match status" value="1"/>
</dbReference>
<evidence type="ECO:0000259" key="3">
    <source>
        <dbReference type="PROSITE" id="PS51717"/>
    </source>
</evidence>
<dbReference type="EMBL" id="CM035408">
    <property type="protein sequence ID" value="KAH7442701.1"/>
    <property type="molecule type" value="Genomic_DNA"/>
</dbReference>
<evidence type="ECO:0000256" key="2">
    <source>
        <dbReference type="SAM" id="MobiDB-lite"/>
    </source>
</evidence>
<keyword evidence="1" id="KW-0150">Chloroplast</keyword>
<dbReference type="PANTHER" id="PTHR22796:SF1">
    <property type="entry name" value="VWFA DOMAIN-CONTAINING PROTEIN"/>
    <property type="match status" value="1"/>
</dbReference>
<feature type="compositionally biased region" description="Polar residues" evidence="2">
    <location>
        <begin position="953"/>
        <end position="982"/>
    </location>
</feature>
<feature type="domain" description="VLIG-type G" evidence="3">
    <location>
        <begin position="480"/>
        <end position="736"/>
    </location>
</feature>
<feature type="region of interest" description="Disordered" evidence="2">
    <location>
        <begin position="953"/>
        <end position="987"/>
    </location>
</feature>
<dbReference type="PANTHER" id="PTHR22796">
    <property type="entry name" value="URG4-RELATED"/>
    <property type="match status" value="1"/>
</dbReference>